<reference evidence="3 4" key="1">
    <citation type="journal article" date="2011" name="Syst. Appl. Microbiol.">
        <title>Defluviimonas denitrificans gen. nov., sp. nov., and Pararhodobacter aggregans gen. nov., sp. nov., non-phototrophic Rhodobacteraceae from the biofilter of a marine aquaculture.</title>
        <authorList>
            <person name="Foesel B.U."/>
            <person name="Drake H.L."/>
            <person name="Schramm A."/>
        </authorList>
    </citation>
    <scope>NUCLEOTIDE SEQUENCE [LARGE SCALE GENOMIC DNA]</scope>
    <source>
        <strain evidence="3 4">D1-19</strain>
    </source>
</reference>
<organism evidence="3 4">
    <name type="scientific">Pararhodobacter aggregans</name>
    <dbReference type="NCBI Taxonomy" id="404875"/>
    <lineage>
        <taxon>Bacteria</taxon>
        <taxon>Pseudomonadati</taxon>
        <taxon>Pseudomonadota</taxon>
        <taxon>Alphaproteobacteria</taxon>
        <taxon>Rhodobacterales</taxon>
        <taxon>Paracoccaceae</taxon>
        <taxon>Pararhodobacter</taxon>
    </lineage>
</organism>
<dbReference type="PANTHER" id="PTHR43172">
    <property type="entry name" value="ADENYLOSUCCINATE LYASE"/>
    <property type="match status" value="1"/>
</dbReference>
<dbReference type="Pfam" id="PF00206">
    <property type="entry name" value="Lyase_1"/>
    <property type="match status" value="1"/>
</dbReference>
<dbReference type="InterPro" id="IPR020557">
    <property type="entry name" value="Fumarate_lyase_CS"/>
</dbReference>
<dbReference type="InterPro" id="IPR022761">
    <property type="entry name" value="Fumarate_lyase_N"/>
</dbReference>
<dbReference type="EMBL" id="QDDR01000003">
    <property type="protein sequence ID" value="PVE48203.1"/>
    <property type="molecule type" value="Genomic_DNA"/>
</dbReference>
<dbReference type="OrthoDB" id="9768878at2"/>
<sequence>MLDDRSLHDPAGTRAVVAASFAPKAVLARIIRFEVTLAQVQAELGVIPADAAGAIARAAAGWDPDPGAVAAERAQVGHPMVAILEAFGQGIGPEGREWLHFGTTTADVFRTVATQQLHDVAAQFDAALQAIGLRMADLARTHRATPMIGRTLGRHALPISFGYKVSVWLSELERDRARLADWRARFSGAGVLSGAVGTHAAMGPRGRQVEAAVMERLGLGAPDPVDSKGALDIFAEFGAVVAIMVRGVQRVAQEIFLMQGDDIGELSIRNHDVGSSTMPHKVNPTLCIEIMSRAPEVSATLSVLLTWVVTMHERDSALHFGALEQMCTDAAQVLSCADGLLDRLVVHPGTMRANIDRTQGAIYTESVTVALADRLGRRSAHELMRQIVARMGTGGLTLAQALAAEPRCSGVTLPDADSAMGEAPALVDACLERLGYRG</sequence>
<dbReference type="PRINTS" id="PR00149">
    <property type="entry name" value="FUMRATELYASE"/>
</dbReference>
<dbReference type="AlphaFoldDB" id="A0A2T7UTV8"/>
<dbReference type="Gene3D" id="1.20.200.10">
    <property type="entry name" value="Fumarase/aspartase (Central domain)"/>
    <property type="match status" value="1"/>
</dbReference>
<name>A0A2T7UTV8_9RHOB</name>
<dbReference type="GO" id="GO:0070626">
    <property type="term" value="F:(S)-2-(5-amino-1-(5-phospho-D-ribosyl)imidazole-4-carboxamido) succinate lyase (fumarate-forming) activity"/>
    <property type="evidence" value="ECO:0007669"/>
    <property type="project" value="TreeGrafter"/>
</dbReference>
<accession>A0A2T7UTV8</accession>
<proteinExistence type="predicted"/>
<dbReference type="PROSITE" id="PS00163">
    <property type="entry name" value="FUMARATE_LYASES"/>
    <property type="match status" value="1"/>
</dbReference>
<gene>
    <name evidence="3" type="ORF">DDE23_08735</name>
</gene>
<evidence type="ECO:0000313" key="4">
    <source>
        <dbReference type="Proteomes" id="UP000244810"/>
    </source>
</evidence>
<dbReference type="PANTHER" id="PTHR43172:SF1">
    <property type="entry name" value="ADENYLOSUCCINATE LYASE"/>
    <property type="match status" value="1"/>
</dbReference>
<dbReference type="InterPro" id="IPR000362">
    <property type="entry name" value="Fumarate_lyase_fam"/>
</dbReference>
<dbReference type="SMART" id="SM00998">
    <property type="entry name" value="ADSL_C"/>
    <property type="match status" value="1"/>
</dbReference>
<dbReference type="GO" id="GO:0005829">
    <property type="term" value="C:cytosol"/>
    <property type="evidence" value="ECO:0007669"/>
    <property type="project" value="TreeGrafter"/>
</dbReference>
<dbReference type="Gene3D" id="1.10.40.30">
    <property type="entry name" value="Fumarase/aspartase (C-terminal domain)"/>
    <property type="match status" value="1"/>
</dbReference>
<dbReference type="GO" id="GO:0044208">
    <property type="term" value="P:'de novo' AMP biosynthetic process"/>
    <property type="evidence" value="ECO:0007669"/>
    <property type="project" value="TreeGrafter"/>
</dbReference>
<feature type="domain" description="Adenylosuccinate lyase C-terminal" evidence="2">
    <location>
        <begin position="359"/>
        <end position="431"/>
    </location>
</feature>
<keyword evidence="1" id="KW-0456">Lyase</keyword>
<dbReference type="SUPFAM" id="SSF48557">
    <property type="entry name" value="L-aspartase-like"/>
    <property type="match status" value="1"/>
</dbReference>
<evidence type="ECO:0000313" key="3">
    <source>
        <dbReference type="EMBL" id="PVE48203.1"/>
    </source>
</evidence>
<dbReference type="GO" id="GO:0004018">
    <property type="term" value="F:N6-(1,2-dicarboxyethyl)AMP AMP-lyase (fumarate-forming) activity"/>
    <property type="evidence" value="ECO:0007669"/>
    <property type="project" value="TreeGrafter"/>
</dbReference>
<dbReference type="InterPro" id="IPR008948">
    <property type="entry name" value="L-Aspartase-like"/>
</dbReference>
<evidence type="ECO:0000256" key="1">
    <source>
        <dbReference type="ARBA" id="ARBA00023239"/>
    </source>
</evidence>
<dbReference type="RefSeq" id="WP_107751576.1">
    <property type="nucleotide sequence ID" value="NZ_QBKF01000004.1"/>
</dbReference>
<comment type="caution">
    <text evidence="3">The sequence shown here is derived from an EMBL/GenBank/DDBJ whole genome shotgun (WGS) entry which is preliminary data.</text>
</comment>
<dbReference type="Proteomes" id="UP000244810">
    <property type="component" value="Unassembled WGS sequence"/>
</dbReference>
<protein>
    <recommendedName>
        <fullName evidence="2">Adenylosuccinate lyase C-terminal domain-containing protein</fullName>
    </recommendedName>
</protein>
<evidence type="ECO:0000259" key="2">
    <source>
        <dbReference type="SMART" id="SM00998"/>
    </source>
</evidence>
<keyword evidence="4" id="KW-1185">Reference proteome</keyword>
<dbReference type="InterPro" id="IPR019468">
    <property type="entry name" value="AdenyloSucc_lyase_C"/>
</dbReference>